<keyword evidence="1" id="KW-0805">Transcription regulation</keyword>
<comment type="caution">
    <text evidence="4">The sequence shown here is derived from an EMBL/GenBank/DDBJ whole genome shotgun (WGS) entry which is preliminary data.</text>
</comment>
<evidence type="ECO:0000313" key="5">
    <source>
        <dbReference type="Proteomes" id="UP000038010"/>
    </source>
</evidence>
<dbReference type="Proteomes" id="UP000038010">
    <property type="component" value="Unassembled WGS sequence"/>
</dbReference>
<protein>
    <recommendedName>
        <fullName evidence="6">Zn(2)-C6 fungal-type domain-containing protein</fullName>
    </recommendedName>
</protein>
<dbReference type="PANTHER" id="PTHR38111:SF11">
    <property type="entry name" value="TRANSCRIPTION FACTOR DOMAIN-CONTAINING PROTEIN-RELATED"/>
    <property type="match status" value="1"/>
</dbReference>
<evidence type="ECO:0000256" key="2">
    <source>
        <dbReference type="ARBA" id="ARBA00023163"/>
    </source>
</evidence>
<proteinExistence type="predicted"/>
<organism evidence="4 5">
    <name type="scientific">Cyphellophora attinorum</name>
    <dbReference type="NCBI Taxonomy" id="1664694"/>
    <lineage>
        <taxon>Eukaryota</taxon>
        <taxon>Fungi</taxon>
        <taxon>Dikarya</taxon>
        <taxon>Ascomycota</taxon>
        <taxon>Pezizomycotina</taxon>
        <taxon>Eurotiomycetes</taxon>
        <taxon>Chaetothyriomycetidae</taxon>
        <taxon>Chaetothyriales</taxon>
        <taxon>Cyphellophoraceae</taxon>
        <taxon>Cyphellophora</taxon>
    </lineage>
</organism>
<dbReference type="GeneID" id="28733554"/>
<keyword evidence="2" id="KW-0804">Transcription</keyword>
<reference evidence="4 5" key="1">
    <citation type="submission" date="2015-06" db="EMBL/GenBank/DDBJ databases">
        <title>Draft genome of the ant-associated black yeast Phialophora attae CBS 131958.</title>
        <authorList>
            <person name="Moreno L.F."/>
            <person name="Stielow B.J."/>
            <person name="de Hoog S."/>
            <person name="Vicente V.A."/>
            <person name="Weiss V.A."/>
            <person name="de Vries M."/>
            <person name="Cruz L.M."/>
            <person name="Souza E.M."/>
        </authorList>
    </citation>
    <scope>NUCLEOTIDE SEQUENCE [LARGE SCALE GENOMIC DNA]</scope>
    <source>
        <strain evidence="4 5">CBS 131958</strain>
    </source>
</reference>
<dbReference type="AlphaFoldDB" id="A0A0N1NZQ3"/>
<dbReference type="GO" id="GO:0008270">
    <property type="term" value="F:zinc ion binding"/>
    <property type="evidence" value="ECO:0007669"/>
    <property type="project" value="InterPro"/>
</dbReference>
<dbReference type="STRING" id="1664694.A0A0N1NZQ3"/>
<evidence type="ECO:0000313" key="4">
    <source>
        <dbReference type="EMBL" id="KPI37752.1"/>
    </source>
</evidence>
<evidence type="ECO:0000256" key="1">
    <source>
        <dbReference type="ARBA" id="ARBA00023015"/>
    </source>
</evidence>
<keyword evidence="3" id="KW-0539">Nucleus</keyword>
<keyword evidence="5" id="KW-1185">Reference proteome</keyword>
<dbReference type="OrthoDB" id="3525185at2759"/>
<dbReference type="InterPro" id="IPR053178">
    <property type="entry name" value="Osmoadaptation_assoc"/>
</dbReference>
<sequence>MVNSAGKCSLEQPICLRCRKAGIECGGYRVPIVFVNTTATAKGVIVARERPNVALRHSFNLAAYEEQYLSLFWNIYLPNGSPCGNKLAGPYPIGSWINIAKELSCYNDAARKSLLAVCMTVVGQREKQQWMIHESLQLYTNALDEVRTALSSSPTDSDDAMLVASRALAAYELLGSLDEGQGAIMTRRRPEEYMFGRAHQLFADSRVQLALASFMNKKRCFLAEPEWVHIPWTYIPKTAKDYMLDAMIQIPAMMEDLELWTRDDDFDAALRLRKAYIVVRKDLETWEQEQLPAEELKDLRTRLSDTPTPTDMVAAQLVSCFWTLKLITNNIMHVACLTSPELKAEPEWTESFSTTAQNELCKKIAEVVGVLLHPASGVFWGQYAMCPVAISLLYLTTTQQLRSETADRLLGSFSEQINPDALIRFVLGVLKEWPGMRVSSLPILGKAEAKKEEQQERPTYVSV</sequence>
<name>A0A0N1NZQ3_9EURO</name>
<gene>
    <name evidence="4" type="ORF">AB675_176</name>
</gene>
<dbReference type="GO" id="GO:0000981">
    <property type="term" value="F:DNA-binding transcription factor activity, RNA polymerase II-specific"/>
    <property type="evidence" value="ECO:0007669"/>
    <property type="project" value="InterPro"/>
</dbReference>
<dbReference type="InterPro" id="IPR001138">
    <property type="entry name" value="Zn2Cys6_DnaBD"/>
</dbReference>
<dbReference type="CDD" id="cd00067">
    <property type="entry name" value="GAL4"/>
    <property type="match status" value="1"/>
</dbReference>
<dbReference type="EMBL" id="LFJN01000022">
    <property type="protein sequence ID" value="KPI37752.1"/>
    <property type="molecule type" value="Genomic_DNA"/>
</dbReference>
<evidence type="ECO:0008006" key="6">
    <source>
        <dbReference type="Google" id="ProtNLM"/>
    </source>
</evidence>
<dbReference type="RefSeq" id="XP_017997715.1">
    <property type="nucleotide sequence ID" value="XM_018141685.1"/>
</dbReference>
<evidence type="ECO:0000256" key="3">
    <source>
        <dbReference type="ARBA" id="ARBA00023242"/>
    </source>
</evidence>
<dbReference type="VEuPathDB" id="FungiDB:AB675_176"/>
<dbReference type="PANTHER" id="PTHR38111">
    <property type="entry name" value="ZN(2)-C6 FUNGAL-TYPE DOMAIN-CONTAINING PROTEIN-RELATED"/>
    <property type="match status" value="1"/>
</dbReference>
<accession>A0A0N1NZQ3</accession>